<evidence type="ECO:0000313" key="1">
    <source>
        <dbReference type="EMBL" id="GGJ70659.1"/>
    </source>
</evidence>
<organism evidence="1 2">
    <name type="scientific">Streptomyces lacrimifluminis</name>
    <dbReference type="NCBI Taxonomy" id="1500077"/>
    <lineage>
        <taxon>Bacteria</taxon>
        <taxon>Bacillati</taxon>
        <taxon>Actinomycetota</taxon>
        <taxon>Actinomycetes</taxon>
        <taxon>Kitasatosporales</taxon>
        <taxon>Streptomycetaceae</taxon>
        <taxon>Streptomyces</taxon>
    </lineage>
</organism>
<gene>
    <name evidence="1" type="ORF">GCM10012282_79370</name>
</gene>
<reference evidence="1" key="2">
    <citation type="submission" date="2020-09" db="EMBL/GenBank/DDBJ databases">
        <authorList>
            <person name="Sun Q."/>
            <person name="Zhou Y."/>
        </authorList>
    </citation>
    <scope>NUCLEOTIDE SEQUENCE</scope>
    <source>
        <strain evidence="1">CGMCC 4.7272</strain>
    </source>
</reference>
<protein>
    <submittedName>
        <fullName evidence="1">Uncharacterized protein</fullName>
    </submittedName>
</protein>
<keyword evidence="2" id="KW-1185">Reference proteome</keyword>
<dbReference type="AlphaFoldDB" id="A0A917PCC6"/>
<sequence>MVRPVSLGDTRVRAVSEALRPYVWRGLTPEMVSCLALAAIDGHGVAGGAPVTRRDVRIGVLVDFLEGCRWRSLTAGAVSRQLVTALDTWRHESQWLEIELRWLLDGDG</sequence>
<accession>A0A917PCC6</accession>
<reference evidence="1" key="1">
    <citation type="journal article" date="2014" name="Int. J. Syst. Evol. Microbiol.">
        <title>Complete genome sequence of Corynebacterium casei LMG S-19264T (=DSM 44701T), isolated from a smear-ripened cheese.</title>
        <authorList>
            <consortium name="US DOE Joint Genome Institute (JGI-PGF)"/>
            <person name="Walter F."/>
            <person name="Albersmeier A."/>
            <person name="Kalinowski J."/>
            <person name="Ruckert C."/>
        </authorList>
    </citation>
    <scope>NUCLEOTIDE SEQUENCE</scope>
    <source>
        <strain evidence="1">CGMCC 4.7272</strain>
    </source>
</reference>
<dbReference type="Proteomes" id="UP000625682">
    <property type="component" value="Unassembled WGS sequence"/>
</dbReference>
<dbReference type="EMBL" id="BMMU01000061">
    <property type="protein sequence ID" value="GGJ70659.1"/>
    <property type="molecule type" value="Genomic_DNA"/>
</dbReference>
<comment type="caution">
    <text evidence="1">The sequence shown here is derived from an EMBL/GenBank/DDBJ whole genome shotgun (WGS) entry which is preliminary data.</text>
</comment>
<proteinExistence type="predicted"/>
<evidence type="ECO:0000313" key="2">
    <source>
        <dbReference type="Proteomes" id="UP000625682"/>
    </source>
</evidence>
<name>A0A917PCC6_9ACTN</name>